<keyword evidence="1" id="KW-1133">Transmembrane helix</keyword>
<feature type="transmembrane region" description="Helical" evidence="1">
    <location>
        <begin position="83"/>
        <end position="108"/>
    </location>
</feature>
<keyword evidence="1" id="KW-0812">Transmembrane</keyword>
<dbReference type="AlphaFoldDB" id="A0A4Y8L067"/>
<protein>
    <submittedName>
        <fullName evidence="2">Uncharacterized protein</fullName>
    </submittedName>
</protein>
<dbReference type="RefSeq" id="WP_026627048.1">
    <property type="nucleotide sequence ID" value="NZ_AP028867.1"/>
</dbReference>
<feature type="transmembrane region" description="Helical" evidence="1">
    <location>
        <begin position="114"/>
        <end position="132"/>
    </location>
</feature>
<gene>
    <name evidence="2" type="ORF">E2605_11975</name>
</gene>
<proteinExistence type="predicted"/>
<keyword evidence="3" id="KW-1185">Reference proteome</keyword>
<reference evidence="2 3" key="1">
    <citation type="submission" date="2019-03" db="EMBL/GenBank/DDBJ databases">
        <title>San Antonio Military Medical Center submission to MRSN (WRAIR), pending publication.</title>
        <authorList>
            <person name="Blyth D.M."/>
            <person name="Mccarthy S.L."/>
            <person name="Schall S.E."/>
            <person name="Stam J.A."/>
            <person name="Ong A.C."/>
            <person name="Mcgann P.T."/>
        </authorList>
    </citation>
    <scope>NUCLEOTIDE SEQUENCE [LARGE SCALE GENOMIC DNA]</scope>
    <source>
        <strain evidence="2 3">MRSN571793</strain>
    </source>
</reference>
<comment type="caution">
    <text evidence="2">The sequence shown here is derived from an EMBL/GenBank/DDBJ whole genome shotgun (WGS) entry which is preliminary data.</text>
</comment>
<keyword evidence="1" id="KW-0472">Membrane</keyword>
<evidence type="ECO:0000313" key="2">
    <source>
        <dbReference type="EMBL" id="TFD95554.1"/>
    </source>
</evidence>
<dbReference type="OrthoDB" id="1151358at2"/>
<dbReference type="STRING" id="1121485.GCA_000426485_03241"/>
<dbReference type="EMBL" id="SOML01000007">
    <property type="protein sequence ID" value="TFD95554.1"/>
    <property type="molecule type" value="Genomic_DNA"/>
</dbReference>
<name>A0A4Y8L067_9BACT</name>
<sequence length="156" mass="17967">MYSVQSYFRSLYLTHGIIVLALGAFLAFSKWEVVPYREDEFDIPFLVSDVIIIILGLIYALIYLRKKCKSAKHKRGLQEKLFIYRKGLLVSWFVMAVMTLFSTAAYIMTGDEKFVYISLFCVLVLLLNRASVSRTIKNLDLCEEDAKVLKNPYSAL</sequence>
<feature type="transmembrane region" description="Helical" evidence="1">
    <location>
        <begin position="12"/>
        <end position="31"/>
    </location>
</feature>
<evidence type="ECO:0000313" key="3">
    <source>
        <dbReference type="Proteomes" id="UP000297861"/>
    </source>
</evidence>
<accession>A0A4Y8L067</accession>
<evidence type="ECO:0000256" key="1">
    <source>
        <dbReference type="SAM" id="Phobius"/>
    </source>
</evidence>
<feature type="transmembrane region" description="Helical" evidence="1">
    <location>
        <begin position="43"/>
        <end position="62"/>
    </location>
</feature>
<dbReference type="Proteomes" id="UP000297861">
    <property type="component" value="Unassembled WGS sequence"/>
</dbReference>
<organism evidence="2 3">
    <name type="scientific">Dysgonomonas capnocytophagoides</name>
    <dbReference type="NCBI Taxonomy" id="45254"/>
    <lineage>
        <taxon>Bacteria</taxon>
        <taxon>Pseudomonadati</taxon>
        <taxon>Bacteroidota</taxon>
        <taxon>Bacteroidia</taxon>
        <taxon>Bacteroidales</taxon>
        <taxon>Dysgonomonadaceae</taxon>
        <taxon>Dysgonomonas</taxon>
    </lineage>
</organism>